<proteinExistence type="predicted"/>
<dbReference type="Proteomes" id="UP000011668">
    <property type="component" value="Unassembled WGS sequence"/>
</dbReference>
<name>L8X4X8_THACA</name>
<comment type="caution">
    <text evidence="1">The sequence shown here is derived from an EMBL/GenBank/DDBJ whole genome shotgun (WGS) entry which is preliminary data.</text>
</comment>
<gene>
    <name evidence="1" type="ORF">AG1IA_02280</name>
</gene>
<dbReference type="AlphaFoldDB" id="L8X4X8"/>
<protein>
    <submittedName>
        <fullName evidence="1">Uncharacterized protein</fullName>
    </submittedName>
</protein>
<keyword evidence="2" id="KW-1185">Reference proteome</keyword>
<sequence>MVMVIYRKLQSRGAGEMSFYRIRWCYVADGTVVRLACAYSPSWCGMYVLYTFDYGAELKEVSLLHSATPPNLGDFHSAIPYKRPTIRSKPFGTRELSQGGLWPLPNNKRCLHTTFDIRYWLVSHLYWEYGYLGLGALPSVGLWSMQADSRALIMT</sequence>
<dbReference type="EMBL" id="AFRT01000515">
    <property type="protein sequence ID" value="ELU43684.1"/>
    <property type="molecule type" value="Genomic_DNA"/>
</dbReference>
<accession>L8X4X8</accession>
<evidence type="ECO:0000313" key="1">
    <source>
        <dbReference type="EMBL" id="ELU43684.1"/>
    </source>
</evidence>
<evidence type="ECO:0000313" key="2">
    <source>
        <dbReference type="Proteomes" id="UP000011668"/>
    </source>
</evidence>
<reference evidence="1 2" key="1">
    <citation type="journal article" date="2013" name="Nat. Commun.">
        <title>The evolution and pathogenic mechanisms of the rice sheath blight pathogen.</title>
        <authorList>
            <person name="Zheng A."/>
            <person name="Lin R."/>
            <person name="Xu L."/>
            <person name="Qin P."/>
            <person name="Tang C."/>
            <person name="Ai P."/>
            <person name="Zhang D."/>
            <person name="Liu Y."/>
            <person name="Sun Z."/>
            <person name="Feng H."/>
            <person name="Wang Y."/>
            <person name="Chen Y."/>
            <person name="Liang X."/>
            <person name="Fu R."/>
            <person name="Li Q."/>
            <person name="Zhang J."/>
            <person name="Yu X."/>
            <person name="Xie Z."/>
            <person name="Ding L."/>
            <person name="Guan P."/>
            <person name="Tang J."/>
            <person name="Liang Y."/>
            <person name="Wang S."/>
            <person name="Deng Q."/>
            <person name="Li S."/>
            <person name="Zhu J."/>
            <person name="Wang L."/>
            <person name="Liu H."/>
            <person name="Li P."/>
        </authorList>
    </citation>
    <scope>NUCLEOTIDE SEQUENCE [LARGE SCALE GENOMIC DNA]</scope>
    <source>
        <strain evidence="2">AG-1 IA</strain>
    </source>
</reference>
<organism evidence="1 2">
    <name type="scientific">Thanatephorus cucumeris (strain AG1-IA)</name>
    <name type="common">Rice sheath blight fungus</name>
    <name type="synonym">Rhizoctonia solani</name>
    <dbReference type="NCBI Taxonomy" id="983506"/>
    <lineage>
        <taxon>Eukaryota</taxon>
        <taxon>Fungi</taxon>
        <taxon>Dikarya</taxon>
        <taxon>Basidiomycota</taxon>
        <taxon>Agaricomycotina</taxon>
        <taxon>Agaricomycetes</taxon>
        <taxon>Cantharellales</taxon>
        <taxon>Ceratobasidiaceae</taxon>
        <taxon>Rhizoctonia</taxon>
        <taxon>Rhizoctonia solani AG-1</taxon>
    </lineage>
</organism>
<dbReference type="HOGENOM" id="CLU_1696694_0_0_1"/>